<proteinExistence type="predicted"/>
<sequence>MEVLFICLGIRVKKNRCYEIPLKNVHRSARHLKLAYYLILCCEHAKCEYLTVTSTLYFWTHKGEGITIDLSRNQAMLEKALSLVVDVHVKTVTIPIQQCTLTGKVL</sequence>
<evidence type="ECO:0000313" key="1">
    <source>
        <dbReference type="EMBL" id="AAA66913.1"/>
    </source>
</evidence>
<name>E9P9V9_YEASX</name>
<organism evidence="1">
    <name type="scientific">Saccharomyces cerevisiae</name>
    <name type="common">Baker's yeast</name>
    <dbReference type="NCBI Taxonomy" id="4932"/>
    <lineage>
        <taxon>Eukaryota</taxon>
        <taxon>Fungi</taxon>
        <taxon>Dikarya</taxon>
        <taxon>Ascomycota</taxon>
        <taxon>Saccharomycotina</taxon>
        <taxon>Saccharomycetes</taxon>
        <taxon>Saccharomycetales</taxon>
        <taxon>Saccharomycetaceae</taxon>
        <taxon>Saccharomyces</taxon>
    </lineage>
</organism>
<accession>E9P9V9</accession>
<reference evidence="1" key="1">
    <citation type="journal article" date="1989" name="Mol. Cell. Biol.">
        <title>hsp26 of Saccharomyces cerevisiae is related to the superfamily of small heat shock proteins but is without a demonstrable function.</title>
        <authorList>
            <person name="Susek R.E."/>
            <person name="Lindquist S.L."/>
        </authorList>
    </citation>
    <scope>NUCLEOTIDE SEQUENCE</scope>
    <source>
        <strain evidence="1">DBY939</strain>
    </source>
</reference>
<dbReference type="EMBL" id="M23871">
    <property type="protein sequence ID" value="AAA66913.1"/>
    <property type="molecule type" value="Genomic_DNA"/>
</dbReference>
<protein>
    <submittedName>
        <fullName evidence="1">Uncharacterized protein</fullName>
    </submittedName>
</protein>
<dbReference type="AlphaFoldDB" id="E9P9V9"/>